<evidence type="ECO:0000256" key="3">
    <source>
        <dbReference type="ARBA" id="ARBA00022630"/>
    </source>
</evidence>
<feature type="domain" description="FAD dependent oxidoreductase" evidence="8">
    <location>
        <begin position="279"/>
        <end position="599"/>
    </location>
</feature>
<evidence type="ECO:0000256" key="7">
    <source>
        <dbReference type="SAM" id="Phobius"/>
    </source>
</evidence>
<dbReference type="SUPFAM" id="SSF54373">
    <property type="entry name" value="FAD-linked reductases, C-terminal domain"/>
    <property type="match status" value="1"/>
</dbReference>
<dbReference type="InParanoid" id="H3GPK2"/>
<dbReference type="PROSITE" id="PS00677">
    <property type="entry name" value="DAO"/>
    <property type="match status" value="1"/>
</dbReference>
<dbReference type="InterPro" id="IPR006181">
    <property type="entry name" value="D-amino_acid_oxidase_CS"/>
</dbReference>
<dbReference type="SUPFAM" id="SSF51971">
    <property type="entry name" value="Nucleotide-binding domain"/>
    <property type="match status" value="1"/>
</dbReference>
<reference evidence="10" key="1">
    <citation type="journal article" date="2006" name="Science">
        <title>Phytophthora genome sequences uncover evolutionary origins and mechanisms of pathogenesis.</title>
        <authorList>
            <person name="Tyler B.M."/>
            <person name="Tripathy S."/>
            <person name="Zhang X."/>
            <person name="Dehal P."/>
            <person name="Jiang R.H."/>
            <person name="Aerts A."/>
            <person name="Arredondo F.D."/>
            <person name="Baxter L."/>
            <person name="Bensasson D."/>
            <person name="Beynon J.L."/>
            <person name="Chapman J."/>
            <person name="Damasceno C.M."/>
            <person name="Dorrance A.E."/>
            <person name="Dou D."/>
            <person name="Dickerman A.W."/>
            <person name="Dubchak I.L."/>
            <person name="Garbelotto M."/>
            <person name="Gijzen M."/>
            <person name="Gordon S.G."/>
            <person name="Govers F."/>
            <person name="Grunwald N.J."/>
            <person name="Huang W."/>
            <person name="Ivors K.L."/>
            <person name="Jones R.W."/>
            <person name="Kamoun S."/>
            <person name="Krampis K."/>
            <person name="Lamour K.H."/>
            <person name="Lee M.K."/>
            <person name="McDonald W.H."/>
            <person name="Medina M."/>
            <person name="Meijer H.J."/>
            <person name="Nordberg E.K."/>
            <person name="Maclean D.J."/>
            <person name="Ospina-Giraldo M.D."/>
            <person name="Morris P.F."/>
            <person name="Phuntumart V."/>
            <person name="Putnam N.H."/>
            <person name="Rash S."/>
            <person name="Rose J.K."/>
            <person name="Sakihama Y."/>
            <person name="Salamov A.A."/>
            <person name="Savidor A."/>
            <person name="Scheuring C.F."/>
            <person name="Smith B.M."/>
            <person name="Sobral B.W."/>
            <person name="Terry A."/>
            <person name="Torto-Alalibo T.A."/>
            <person name="Win J."/>
            <person name="Xu Z."/>
            <person name="Zhang H."/>
            <person name="Grigoriev I.V."/>
            <person name="Rokhsar D.S."/>
            <person name="Boore J.L."/>
        </authorList>
    </citation>
    <scope>NUCLEOTIDE SEQUENCE [LARGE SCALE GENOMIC DNA]</scope>
    <source>
        <strain evidence="10">Pr102</strain>
    </source>
</reference>
<dbReference type="HOGENOM" id="CLU_445850_0_0_1"/>
<keyword evidence="3" id="KW-0285">Flavoprotein</keyword>
<protein>
    <recommendedName>
        <fullName evidence="8">FAD dependent oxidoreductase domain-containing protein</fullName>
    </recommendedName>
</protein>
<evidence type="ECO:0000313" key="9">
    <source>
        <dbReference type="EnsemblProtists" id="Phyra78637"/>
    </source>
</evidence>
<dbReference type="GO" id="GO:0003884">
    <property type="term" value="F:D-amino-acid oxidase activity"/>
    <property type="evidence" value="ECO:0000318"/>
    <property type="project" value="GO_Central"/>
</dbReference>
<evidence type="ECO:0000256" key="1">
    <source>
        <dbReference type="ARBA" id="ARBA00001974"/>
    </source>
</evidence>
<dbReference type="Gene3D" id="3.40.50.720">
    <property type="entry name" value="NAD(P)-binding Rossmann-like Domain"/>
    <property type="match status" value="1"/>
</dbReference>
<dbReference type="GO" id="GO:0071949">
    <property type="term" value="F:FAD binding"/>
    <property type="evidence" value="ECO:0007669"/>
    <property type="project" value="InterPro"/>
</dbReference>
<evidence type="ECO:0000256" key="4">
    <source>
        <dbReference type="ARBA" id="ARBA00022827"/>
    </source>
</evidence>
<keyword evidence="7" id="KW-0472">Membrane</keyword>
<evidence type="ECO:0000313" key="10">
    <source>
        <dbReference type="Proteomes" id="UP000005238"/>
    </source>
</evidence>
<dbReference type="Proteomes" id="UP000005238">
    <property type="component" value="Unassembled WGS sequence"/>
</dbReference>
<organism evidence="9 10">
    <name type="scientific">Phytophthora ramorum</name>
    <name type="common">Sudden oak death agent</name>
    <dbReference type="NCBI Taxonomy" id="164328"/>
    <lineage>
        <taxon>Eukaryota</taxon>
        <taxon>Sar</taxon>
        <taxon>Stramenopiles</taxon>
        <taxon>Oomycota</taxon>
        <taxon>Peronosporomycetes</taxon>
        <taxon>Peronosporales</taxon>
        <taxon>Peronosporaceae</taxon>
        <taxon>Phytophthora</taxon>
    </lineage>
</organism>
<feature type="region of interest" description="Disordered" evidence="6">
    <location>
        <begin position="248"/>
        <end position="271"/>
    </location>
</feature>
<dbReference type="EMBL" id="DS566030">
    <property type="status" value="NOT_ANNOTATED_CDS"/>
    <property type="molecule type" value="Genomic_DNA"/>
</dbReference>
<dbReference type="PANTHER" id="PTHR11530">
    <property type="entry name" value="D-AMINO ACID OXIDASE"/>
    <property type="match status" value="1"/>
</dbReference>
<feature type="transmembrane region" description="Helical" evidence="7">
    <location>
        <begin position="91"/>
        <end position="113"/>
    </location>
</feature>
<keyword evidence="5" id="KW-0560">Oxidoreductase</keyword>
<proteinExistence type="inferred from homology"/>
<reference evidence="9" key="2">
    <citation type="submission" date="2015-06" db="UniProtKB">
        <authorList>
            <consortium name="EnsemblProtists"/>
        </authorList>
    </citation>
    <scope>IDENTIFICATION</scope>
    <source>
        <strain evidence="9">Pr102</strain>
    </source>
</reference>
<keyword evidence="7" id="KW-0812">Transmembrane</keyword>
<comment type="cofactor">
    <cofactor evidence="1">
        <name>FAD</name>
        <dbReference type="ChEBI" id="CHEBI:57692"/>
    </cofactor>
</comment>
<dbReference type="VEuPathDB" id="FungiDB:KRP23_5230"/>
<dbReference type="Pfam" id="PF01266">
    <property type="entry name" value="DAO"/>
    <property type="match status" value="1"/>
</dbReference>
<dbReference type="EnsemblProtists" id="Phyra78637">
    <property type="protein sequence ID" value="Phyra78637"/>
    <property type="gene ID" value="Phyra78637"/>
</dbReference>
<dbReference type="VEuPathDB" id="FungiDB:KRP23_9985"/>
<keyword evidence="10" id="KW-1185">Reference proteome</keyword>
<dbReference type="InterPro" id="IPR006076">
    <property type="entry name" value="FAD-dep_OxRdtase"/>
</dbReference>
<dbReference type="STRING" id="164328.H3GPK2"/>
<dbReference type="PANTHER" id="PTHR11530:SF11">
    <property type="entry name" value="D-ASPARTATE OXIDASE"/>
    <property type="match status" value="1"/>
</dbReference>
<comment type="similarity">
    <text evidence="2">Belongs to the DAMOX/DASOX family.</text>
</comment>
<keyword evidence="7" id="KW-1133">Transmembrane helix</keyword>
<dbReference type="VEuPathDB" id="FungiDB:KRP22_7278"/>
<sequence>MQPPLGARIQPAPEHANKSKRASQELAPTSLQYVVEVRRLLYLTEFLVLINYVGVFIPLIFSIYMAVMYQLPNRMYYAQLADLTKDELYLALKNVMFNCSLKLLALILLCSVLQCKLRFSAIHQLAFVLETQWCSVQTKVVFWVYYNVQSSLQHQGYDYNFHFAWLRQGSGGAASHHKQHLASAEMTVSGERDDEKELVHGCGGSKSLCAAGVELRSEKLGTRAPTCAPFCVVVSFSVHHRPHVSTCPTDVSDTAELPGAAQPKTPAKTREMKTARDCRVLVVGGGVIGLTSAFALLQSGFTSVRIVAENFEATTSHVAGGLWMPFALPDGVDTARPRRWCEVTYAWLETLRQQQGETLGIHVVPGVDVSAVDAPPVVHPYWAHCVDNFRLLSEEEANEVSTGATHGFAFDPLIYNPKPFMQWLHKEIAKLGGTFEQRRVQSLDEEDCDLLVNCSGLAAKALAGDETMFPIRGQIINVHNPKLDKLKVSVDKNGQHAYIIPRPNGDIVLGGTAQEHNWNAESDERDADGVWERCCRLWPEVRNSKVIAKMAGLRPGRTGGVCLEMKPTPTKCGALVIHNYGHSGSGHTLHWGCAQEVVALAKQRFPESPSSKL</sequence>
<dbReference type="eggNOG" id="KOG3923">
    <property type="taxonomic scope" value="Eukaryota"/>
</dbReference>
<feature type="transmembrane region" description="Helical" evidence="7">
    <location>
        <begin position="278"/>
        <end position="297"/>
    </location>
</feature>
<dbReference type="InterPro" id="IPR023209">
    <property type="entry name" value="DAO"/>
</dbReference>
<evidence type="ECO:0000259" key="8">
    <source>
        <dbReference type="Pfam" id="PF01266"/>
    </source>
</evidence>
<evidence type="ECO:0000256" key="6">
    <source>
        <dbReference type="SAM" id="MobiDB-lite"/>
    </source>
</evidence>
<accession>H3GPK2</accession>
<dbReference type="GO" id="GO:0005737">
    <property type="term" value="C:cytoplasm"/>
    <property type="evidence" value="ECO:0000318"/>
    <property type="project" value="GO_Central"/>
</dbReference>
<name>H3GPK2_PHYRM</name>
<dbReference type="VEuPathDB" id="FungiDB:KRP22_13200"/>
<evidence type="ECO:0000256" key="5">
    <source>
        <dbReference type="ARBA" id="ARBA00023002"/>
    </source>
</evidence>
<dbReference type="Gene3D" id="3.30.9.10">
    <property type="entry name" value="D-Amino Acid Oxidase, subunit A, domain 2"/>
    <property type="match status" value="1"/>
</dbReference>
<dbReference type="GO" id="GO:0019478">
    <property type="term" value="P:D-amino acid catabolic process"/>
    <property type="evidence" value="ECO:0000318"/>
    <property type="project" value="GO_Central"/>
</dbReference>
<feature type="region of interest" description="Disordered" evidence="6">
    <location>
        <begin position="1"/>
        <end position="23"/>
    </location>
</feature>
<evidence type="ECO:0000256" key="2">
    <source>
        <dbReference type="ARBA" id="ARBA00006730"/>
    </source>
</evidence>
<keyword evidence="4" id="KW-0274">FAD</keyword>
<dbReference type="AlphaFoldDB" id="H3GPK2"/>
<feature type="transmembrane region" description="Helical" evidence="7">
    <location>
        <begin position="46"/>
        <end position="71"/>
    </location>
</feature>